<evidence type="ECO:0000313" key="1">
    <source>
        <dbReference type="EMBL" id="BEG98403.1"/>
    </source>
</evidence>
<sequence>MANGSEPATGYVFTLGMKLKLKLVTPQNDTASYQYTVINSEELKDTLILGETNKYFSENPEKGTIEAIFGFGYYSKPEAGQESKERMQTILCIRNNSDVALNYKADIVPCGKQEFENTSVVTLFPNAMSTELWPYCISHIALYEFKNFPKEIE</sequence>
<protein>
    <submittedName>
        <fullName evidence="1">Uncharacterized protein</fullName>
    </submittedName>
</protein>
<evidence type="ECO:0000313" key="2">
    <source>
        <dbReference type="Proteomes" id="UP001496674"/>
    </source>
</evidence>
<organism evidence="1 2">
    <name type="scientific">Bacteroides sedimenti</name>
    <dbReference type="NCBI Taxonomy" id="2136147"/>
    <lineage>
        <taxon>Bacteria</taxon>
        <taxon>Pseudomonadati</taxon>
        <taxon>Bacteroidota</taxon>
        <taxon>Bacteroidia</taxon>
        <taxon>Bacteroidales</taxon>
        <taxon>Bacteroidaceae</taxon>
        <taxon>Bacteroides</taxon>
    </lineage>
</organism>
<proteinExistence type="predicted"/>
<dbReference type="EMBL" id="AP028055">
    <property type="protein sequence ID" value="BEG98403.1"/>
    <property type="molecule type" value="Genomic_DNA"/>
</dbReference>
<gene>
    <name evidence="1" type="ORF">BSYN_06680</name>
</gene>
<accession>A0ABM8IA46</accession>
<reference evidence="1 2" key="1">
    <citation type="submission" date="2023-04" db="EMBL/GenBank/DDBJ databases">
        <title>Draft genome sequence of acteroides sedimenti strain YN3PY1.</title>
        <authorList>
            <person name="Yoshida N."/>
        </authorList>
    </citation>
    <scope>NUCLEOTIDE SEQUENCE [LARGE SCALE GENOMIC DNA]</scope>
    <source>
        <strain evidence="1 2">YN3PY1</strain>
    </source>
</reference>
<keyword evidence="2" id="KW-1185">Reference proteome</keyword>
<name>A0ABM8IA46_9BACE</name>
<dbReference type="Proteomes" id="UP001496674">
    <property type="component" value="Chromosome"/>
</dbReference>